<evidence type="ECO:0000313" key="11">
    <source>
        <dbReference type="EMBL" id="KAK7116432.1"/>
    </source>
</evidence>
<dbReference type="InterPro" id="IPR011990">
    <property type="entry name" value="TPR-like_helical_dom_sf"/>
</dbReference>
<dbReference type="SUPFAM" id="SSF48452">
    <property type="entry name" value="TPR-like"/>
    <property type="match status" value="1"/>
</dbReference>
<dbReference type="Pfam" id="PF10374">
    <property type="entry name" value="EST1"/>
    <property type="match status" value="1"/>
</dbReference>
<feature type="compositionally biased region" description="Basic residues" evidence="7">
    <location>
        <begin position="501"/>
        <end position="520"/>
    </location>
</feature>
<dbReference type="InterPro" id="IPR019458">
    <property type="entry name" value="Est1-like_N"/>
</dbReference>
<feature type="compositionally biased region" description="Polar residues" evidence="7">
    <location>
        <begin position="593"/>
        <end position="613"/>
    </location>
</feature>
<evidence type="ECO:0000259" key="9">
    <source>
        <dbReference type="Pfam" id="PF10374"/>
    </source>
</evidence>
<dbReference type="InterPro" id="IPR002716">
    <property type="entry name" value="PIN_dom"/>
</dbReference>
<keyword evidence="6" id="KW-0175">Coiled coil</keyword>
<feature type="compositionally biased region" description="Basic and acidic residues" evidence="7">
    <location>
        <begin position="444"/>
        <end position="457"/>
    </location>
</feature>
<comment type="caution">
    <text evidence="11">The sequence shown here is derived from an EMBL/GenBank/DDBJ whole genome shotgun (WGS) entry which is preliminary data.</text>
</comment>
<evidence type="ECO:0000256" key="4">
    <source>
        <dbReference type="ARBA" id="ARBA00023161"/>
    </source>
</evidence>
<evidence type="ECO:0000259" key="10">
    <source>
        <dbReference type="Pfam" id="PF13638"/>
    </source>
</evidence>
<dbReference type="Gene3D" id="1.25.40.10">
    <property type="entry name" value="Tetratricopeptide repeat domain"/>
    <property type="match status" value="1"/>
</dbReference>
<feature type="compositionally biased region" description="Gly residues" evidence="7">
    <location>
        <begin position="468"/>
        <end position="488"/>
    </location>
</feature>
<evidence type="ECO:0000313" key="12">
    <source>
        <dbReference type="Proteomes" id="UP001374579"/>
    </source>
</evidence>
<keyword evidence="4" id="KW-0866">Nonsense-mediated mRNA decay</keyword>
<feature type="domain" description="DNA/RNA-binding" evidence="8">
    <location>
        <begin position="198"/>
        <end position="400"/>
    </location>
</feature>
<keyword evidence="5" id="KW-0539">Nucleus</keyword>
<feature type="domain" description="Telomerase activating protein Est1-like N-terminal" evidence="9">
    <location>
        <begin position="75"/>
        <end position="188"/>
    </location>
</feature>
<evidence type="ECO:0000256" key="5">
    <source>
        <dbReference type="ARBA" id="ARBA00023242"/>
    </source>
</evidence>
<dbReference type="GO" id="GO:0042162">
    <property type="term" value="F:telomeric DNA binding"/>
    <property type="evidence" value="ECO:0007669"/>
    <property type="project" value="TreeGrafter"/>
</dbReference>
<sequence length="1130" mass="127290">MKRVAALGIDSRNDADRAKRAYRGAVESIRCLEEIYKQKKSLRDVFNQEAVGLRNRLKDYCERLMFLNPVEYGRKAEEVLWRKVFYQIIQMLKHNKKLKQVRHHGSLETAYRTHLAAAMGYYQHLLFRLQQEFRLTLAGVLDFHVVPDTRTPGGNSRKMWTNAAQEWAQRACHRCLICLGDIARYQRDVDPVVSAATAQRFYHQAFMLFPEIGMPHNQLGTLAGSRFFSCEAAYHYFRCLACEKPFDGAQGNLKRLFEKNQTRVQHQNHVARDLPPDMQRPQDIQRFFVGYLHLMEVFSGPEDSVSIADLQGMCQQTLQDFNLCMFYEPSTSANCADLDVGTREHPSSEPTQYLDNDIVFKIVASLISQIHLLQKIGSTHVTVATAFLLALFSHTLNHVIIRLQSALYERQNPNKLLESGMTEDIHDDASSDCLDDPPPTPPLKVREGEDTYNRRGSDSSGPPAGTGETTGAGDTTGAGETTGPGETTGAGDSSREEGKQQNKRYRSFKLRNLRRRRRRHQSDSSSDLSEMSDESDLSEGEDNDEEEENMTEESEDDLANYFDCNDSDSDLSDSQETSSQATATTSLSSSETKQTSPSANGDSRQAVPNASGRNRTHLRNNSKGGSGDWSNLAERRYLADVSSELFSNSGLFLGQNITVTSDPYTNGTNSHCNDVMQGKTHVSVPPGFVSSEEARHVADITEKLANFVIETDTEVSTAPTDTEQSAVTDTDDADNEQSSSSAAEKHELGMRQLQQVLEVIQGEGLLALVKVMCDWMICQAAIITACAQSSQSLWSRLAVLLNFLPHENDLVQHDEGNVDELRGVLANTQWGQWVQVYPLTEDIELCQLPPLAEGHAHLDFTTSHRAQLSEMQEMFVRVCALRHFGYFLADMEGVDFTYRQDQAVFFGPMPRDDQNEGDEKLAQERMRDADTRRNQLMRDMAQLRLQAEVSQLEGHLEETQQPHFPPYVIVDAASLSSHLTLVRELAQSARCIIIIPLAVIDQLDVQKKESSGAREAIRWLEAEFRRGNRYIRAQKSNETVSSNNQRIFKKRHREIWYMMEVLGCGRYLARQSSNFTAGSVVAILTAHSFFAENPAPVVQQVCTASQEEGVSIEMMKEFVSKWRQIWQSNG</sequence>
<dbReference type="EMBL" id="JBAMIC010000001">
    <property type="protein sequence ID" value="KAK7116432.1"/>
    <property type="molecule type" value="Genomic_DNA"/>
</dbReference>
<name>A0AAN9GPN0_9CAEN</name>
<evidence type="ECO:0000256" key="3">
    <source>
        <dbReference type="ARBA" id="ARBA00022490"/>
    </source>
</evidence>
<evidence type="ECO:0000259" key="8">
    <source>
        <dbReference type="Pfam" id="PF10373"/>
    </source>
</evidence>
<dbReference type="PANTHER" id="PTHR15696">
    <property type="entry name" value="SMG-7 SUPPRESSOR WITH MORPHOLOGICAL EFFECT ON GENITALIA PROTEIN 7"/>
    <property type="match status" value="1"/>
</dbReference>
<evidence type="ECO:0008006" key="13">
    <source>
        <dbReference type="Google" id="ProtNLM"/>
    </source>
</evidence>
<evidence type="ECO:0000256" key="2">
    <source>
        <dbReference type="ARBA" id="ARBA00004496"/>
    </source>
</evidence>
<proteinExistence type="predicted"/>
<dbReference type="CDD" id="cd09884">
    <property type="entry name" value="PIN_Smg5-like"/>
    <property type="match status" value="1"/>
</dbReference>
<feature type="compositionally biased region" description="Low complexity" evidence="7">
    <location>
        <begin position="574"/>
        <end position="592"/>
    </location>
</feature>
<dbReference type="GO" id="GO:0070034">
    <property type="term" value="F:telomerase RNA binding"/>
    <property type="evidence" value="ECO:0007669"/>
    <property type="project" value="TreeGrafter"/>
</dbReference>
<evidence type="ECO:0000256" key="6">
    <source>
        <dbReference type="SAM" id="Coils"/>
    </source>
</evidence>
<dbReference type="InterPro" id="IPR018834">
    <property type="entry name" value="DNA/RNA-bd_Est1-type"/>
</dbReference>
<dbReference type="AlphaFoldDB" id="A0AAN9GPN0"/>
<dbReference type="GO" id="GO:0005697">
    <property type="term" value="C:telomerase holoenzyme complex"/>
    <property type="evidence" value="ECO:0007669"/>
    <property type="project" value="TreeGrafter"/>
</dbReference>
<feature type="domain" description="PIN" evidence="10">
    <location>
        <begin position="969"/>
        <end position="1044"/>
    </location>
</feature>
<dbReference type="GO" id="GO:0005737">
    <property type="term" value="C:cytoplasm"/>
    <property type="evidence" value="ECO:0007669"/>
    <property type="project" value="UniProtKB-SubCell"/>
</dbReference>
<dbReference type="PANTHER" id="PTHR15696:SF7">
    <property type="entry name" value="NONSENSE-MEDIATED MRNA DECAY FACTOR"/>
    <property type="match status" value="1"/>
</dbReference>
<keyword evidence="12" id="KW-1185">Reference proteome</keyword>
<dbReference type="InterPro" id="IPR045153">
    <property type="entry name" value="Est1/Ebs1-like"/>
</dbReference>
<comment type="subcellular location">
    <subcellularLocation>
        <location evidence="2">Cytoplasm</location>
    </subcellularLocation>
    <subcellularLocation>
        <location evidence="1">Nucleus</location>
    </subcellularLocation>
</comment>
<evidence type="ECO:0000256" key="7">
    <source>
        <dbReference type="SAM" id="MobiDB-lite"/>
    </source>
</evidence>
<feature type="coiled-coil region" evidence="6">
    <location>
        <begin position="926"/>
        <end position="953"/>
    </location>
</feature>
<feature type="compositionally biased region" description="Polar residues" evidence="7">
    <location>
        <begin position="714"/>
        <end position="728"/>
    </location>
</feature>
<dbReference type="Pfam" id="PF10373">
    <property type="entry name" value="EST1_DNA_bind"/>
    <property type="match status" value="1"/>
</dbReference>
<organism evidence="11 12">
    <name type="scientific">Littorina saxatilis</name>
    <dbReference type="NCBI Taxonomy" id="31220"/>
    <lineage>
        <taxon>Eukaryota</taxon>
        <taxon>Metazoa</taxon>
        <taxon>Spiralia</taxon>
        <taxon>Lophotrochozoa</taxon>
        <taxon>Mollusca</taxon>
        <taxon>Gastropoda</taxon>
        <taxon>Caenogastropoda</taxon>
        <taxon>Littorinimorpha</taxon>
        <taxon>Littorinoidea</taxon>
        <taxon>Littorinidae</taxon>
        <taxon>Littorina</taxon>
    </lineage>
</organism>
<reference evidence="11 12" key="1">
    <citation type="submission" date="2024-02" db="EMBL/GenBank/DDBJ databases">
        <title>Chromosome-scale genome assembly of the rough periwinkle Littorina saxatilis.</title>
        <authorList>
            <person name="De Jode A."/>
            <person name="Faria R."/>
            <person name="Formenti G."/>
            <person name="Sims Y."/>
            <person name="Smith T.P."/>
            <person name="Tracey A."/>
            <person name="Wood J.M.D."/>
            <person name="Zagrodzka Z.B."/>
            <person name="Johannesson K."/>
            <person name="Butlin R.K."/>
            <person name="Leder E.H."/>
        </authorList>
    </citation>
    <scope>NUCLEOTIDE SEQUENCE [LARGE SCALE GENOMIC DNA]</scope>
    <source>
        <strain evidence="11">Snail1</strain>
        <tissue evidence="11">Muscle</tissue>
    </source>
</reference>
<accession>A0AAN9GPN0</accession>
<feature type="compositionally biased region" description="Acidic residues" evidence="7">
    <location>
        <begin position="530"/>
        <end position="558"/>
    </location>
</feature>
<evidence type="ECO:0000256" key="1">
    <source>
        <dbReference type="ARBA" id="ARBA00004123"/>
    </source>
</evidence>
<dbReference type="Gene3D" id="3.40.50.1010">
    <property type="entry name" value="5'-nuclease"/>
    <property type="match status" value="1"/>
</dbReference>
<feature type="region of interest" description="Disordered" evidence="7">
    <location>
        <begin position="711"/>
        <end position="745"/>
    </location>
</feature>
<feature type="region of interest" description="Disordered" evidence="7">
    <location>
        <begin position="425"/>
        <end position="630"/>
    </location>
</feature>
<protein>
    <recommendedName>
        <fullName evidence="13">Protein SMG5</fullName>
    </recommendedName>
</protein>
<gene>
    <name evidence="11" type="ORF">V1264_002115</name>
</gene>
<dbReference type="GO" id="GO:0000184">
    <property type="term" value="P:nuclear-transcribed mRNA catabolic process, nonsense-mediated decay"/>
    <property type="evidence" value="ECO:0007669"/>
    <property type="project" value="UniProtKB-KW"/>
</dbReference>
<keyword evidence="3" id="KW-0963">Cytoplasm</keyword>
<dbReference type="Proteomes" id="UP001374579">
    <property type="component" value="Unassembled WGS sequence"/>
</dbReference>
<dbReference type="Pfam" id="PF13638">
    <property type="entry name" value="PIN_4"/>
    <property type="match status" value="1"/>
</dbReference>